<evidence type="ECO:0000256" key="15">
    <source>
        <dbReference type="ARBA" id="ARBA00049533"/>
    </source>
</evidence>
<dbReference type="CDD" id="cd00834">
    <property type="entry name" value="KAS_I_II"/>
    <property type="match status" value="1"/>
</dbReference>
<organism evidence="21 22">
    <name type="scientific">Paralvinella palmiformis</name>
    <dbReference type="NCBI Taxonomy" id="53620"/>
    <lineage>
        <taxon>Eukaryota</taxon>
        <taxon>Metazoa</taxon>
        <taxon>Spiralia</taxon>
        <taxon>Lophotrochozoa</taxon>
        <taxon>Annelida</taxon>
        <taxon>Polychaeta</taxon>
        <taxon>Sedentaria</taxon>
        <taxon>Canalipalpata</taxon>
        <taxon>Terebellida</taxon>
        <taxon>Terebelliformia</taxon>
        <taxon>Alvinellidae</taxon>
        <taxon>Paralvinella</taxon>
    </lineage>
</organism>
<dbReference type="SMART" id="SM00825">
    <property type="entry name" value="PKS_KS"/>
    <property type="match status" value="1"/>
</dbReference>
<dbReference type="GO" id="GO:0006633">
    <property type="term" value="P:fatty acid biosynthetic process"/>
    <property type="evidence" value="ECO:0007669"/>
    <property type="project" value="UniProtKB-KW"/>
</dbReference>
<comment type="catalytic activity">
    <reaction evidence="12">
        <text>a fatty acyl-[ACP] + malonyl-[ACP] + H(+) = a 3-oxoacyl-[ACP] + holo-[ACP] + CO2</text>
        <dbReference type="Rhea" id="RHEA:22836"/>
        <dbReference type="Rhea" id="RHEA-COMP:9623"/>
        <dbReference type="Rhea" id="RHEA-COMP:9685"/>
        <dbReference type="Rhea" id="RHEA-COMP:9916"/>
        <dbReference type="Rhea" id="RHEA-COMP:14125"/>
        <dbReference type="ChEBI" id="CHEBI:15378"/>
        <dbReference type="ChEBI" id="CHEBI:16526"/>
        <dbReference type="ChEBI" id="CHEBI:64479"/>
        <dbReference type="ChEBI" id="CHEBI:78449"/>
        <dbReference type="ChEBI" id="CHEBI:78776"/>
        <dbReference type="ChEBI" id="CHEBI:138651"/>
        <dbReference type="EC" id="2.3.1.41"/>
    </reaction>
    <physiologicalReaction direction="left-to-right" evidence="12">
        <dbReference type="Rhea" id="RHEA:22837"/>
    </physiologicalReaction>
</comment>
<keyword evidence="3 17" id="KW-0444">Lipid biosynthesis</keyword>
<keyword evidence="5" id="KW-0276">Fatty acid metabolism</keyword>
<dbReference type="SUPFAM" id="SSF53901">
    <property type="entry name" value="Thiolase-like"/>
    <property type="match status" value="2"/>
</dbReference>
<dbReference type="InterPro" id="IPR016039">
    <property type="entry name" value="Thiolase-like"/>
</dbReference>
<gene>
    <name evidence="21" type="ORF">LSH36_12g17020</name>
</gene>
<comment type="catalytic activity">
    <reaction evidence="9">
        <text>hexanoyl-[ACP] + malonyl-[ACP] + H(+) = 3-oxooctanoyl-[ACP] + holo-[ACP] + CO2</text>
        <dbReference type="Rhea" id="RHEA:41836"/>
        <dbReference type="Rhea" id="RHEA-COMP:9623"/>
        <dbReference type="Rhea" id="RHEA-COMP:9632"/>
        <dbReference type="Rhea" id="RHEA-COMP:9633"/>
        <dbReference type="Rhea" id="RHEA-COMP:9685"/>
        <dbReference type="ChEBI" id="CHEBI:15378"/>
        <dbReference type="ChEBI" id="CHEBI:16526"/>
        <dbReference type="ChEBI" id="CHEBI:64479"/>
        <dbReference type="ChEBI" id="CHEBI:78449"/>
        <dbReference type="ChEBI" id="CHEBI:78459"/>
        <dbReference type="ChEBI" id="CHEBI:78460"/>
    </reaction>
    <physiologicalReaction direction="left-to-right" evidence="9">
        <dbReference type="Rhea" id="RHEA:41837"/>
    </physiologicalReaction>
</comment>
<evidence type="ECO:0000256" key="5">
    <source>
        <dbReference type="ARBA" id="ARBA00022832"/>
    </source>
</evidence>
<evidence type="ECO:0000256" key="12">
    <source>
        <dbReference type="ARBA" id="ARBA00048506"/>
    </source>
</evidence>
<dbReference type="InterPro" id="IPR017568">
    <property type="entry name" value="3-oxoacyl-ACP_synth-2"/>
</dbReference>
<dbReference type="InterPro" id="IPR014031">
    <property type="entry name" value="Ketoacyl_synth_C"/>
</dbReference>
<reference evidence="21" key="1">
    <citation type="journal article" date="2023" name="Mol. Biol. Evol.">
        <title>Third-Generation Sequencing Reveals the Adaptive Role of the Epigenome in Three Deep-Sea Polychaetes.</title>
        <authorList>
            <person name="Perez M."/>
            <person name="Aroh O."/>
            <person name="Sun Y."/>
            <person name="Lan Y."/>
            <person name="Juniper S.K."/>
            <person name="Young C.R."/>
            <person name="Angers B."/>
            <person name="Qian P.Y."/>
        </authorList>
    </citation>
    <scope>NUCLEOTIDE SEQUENCE</scope>
    <source>
        <strain evidence="21">P08H-3</strain>
    </source>
</reference>
<comment type="catalytic activity">
    <reaction evidence="10">
        <text>tetradecanoyl-[ACP] + malonyl-[ACP] + H(+) = 3-oxohexadecanoyl-[ACP] + holo-[ACP] + CO2</text>
        <dbReference type="Rhea" id="RHEA:41900"/>
        <dbReference type="Rhea" id="RHEA-COMP:9623"/>
        <dbReference type="Rhea" id="RHEA-COMP:9648"/>
        <dbReference type="Rhea" id="RHEA-COMP:9649"/>
        <dbReference type="Rhea" id="RHEA-COMP:9685"/>
        <dbReference type="ChEBI" id="CHEBI:15378"/>
        <dbReference type="ChEBI" id="CHEBI:16526"/>
        <dbReference type="ChEBI" id="CHEBI:64479"/>
        <dbReference type="ChEBI" id="CHEBI:78449"/>
        <dbReference type="ChEBI" id="CHEBI:78477"/>
        <dbReference type="ChEBI" id="CHEBI:78478"/>
    </reaction>
    <physiologicalReaction direction="left-to-right" evidence="10">
        <dbReference type="Rhea" id="RHEA:41901"/>
    </physiologicalReaction>
</comment>
<dbReference type="InterPro" id="IPR020841">
    <property type="entry name" value="PKS_Beta-ketoAc_synthase_dom"/>
</dbReference>
<dbReference type="FunFam" id="3.40.47.10:FF:000015">
    <property type="entry name" value="3-oxoacyl-[acyl-carrier-protein] synthase, mitochondrial"/>
    <property type="match status" value="1"/>
</dbReference>
<evidence type="ECO:0000256" key="4">
    <source>
        <dbReference type="ARBA" id="ARBA00022679"/>
    </source>
</evidence>
<keyword evidence="4 17" id="KW-0808">Transferase</keyword>
<evidence type="ECO:0000256" key="1">
    <source>
        <dbReference type="ARBA" id="ARBA00005194"/>
    </source>
</evidence>
<keyword evidence="22" id="KW-1185">Reference proteome</keyword>
<comment type="catalytic activity">
    <reaction evidence="15">
        <text>octanoyl-[ACP] + malonyl-[ACP] + H(+) = 3-oxodecanoyl-[ACP] + holo-[ACP] + CO2</text>
        <dbReference type="Rhea" id="RHEA:41852"/>
        <dbReference type="Rhea" id="RHEA-COMP:9623"/>
        <dbReference type="Rhea" id="RHEA-COMP:9636"/>
        <dbReference type="Rhea" id="RHEA-COMP:9637"/>
        <dbReference type="Rhea" id="RHEA-COMP:9685"/>
        <dbReference type="ChEBI" id="CHEBI:15378"/>
        <dbReference type="ChEBI" id="CHEBI:16526"/>
        <dbReference type="ChEBI" id="CHEBI:64479"/>
        <dbReference type="ChEBI" id="CHEBI:78449"/>
        <dbReference type="ChEBI" id="CHEBI:78463"/>
        <dbReference type="ChEBI" id="CHEBI:78464"/>
    </reaction>
    <physiologicalReaction direction="left-to-right" evidence="15">
        <dbReference type="Rhea" id="RHEA:41853"/>
    </physiologicalReaction>
</comment>
<sequence>MGLLWSTISSCANDIAFISQMNQLLFHRTSRQLSRGNLSRRVVVTGLGLVTCLGVGVPYVWNRLIRGDCGLHKLESKEYDHIPCKVAGKVPIGDEEGQLNISAYISKSDERCMSLPVCYALIAADEAIKQSGWMPETNDDFCRTGVAVGMGMVPLNEIVDAGRNLYDVSYNRVSPYFVPKILINMAAGHISLKYGFKGVNHSVSTACATGAHSVGDAARFIQYGDVDVMVCGGAEACINPLAVAGFARMRALSTRFNDSPRKASRPFDKDRDGFVMSEGAGVVVLEELDHAMKRSATIYGEILGYGLSGDANHITVPSKTGDGALLCMKAALRDAGIKAQEIGYINAHATSTPIGDAVECRAINELLGSESKCAVSSTKGAVGHLLGAAGSVEAVFTLMACYTGQLPPTINCNQPDGEFDLNFIPNISQAWPDTRRIAITNSFGFGGTNAALCISNHR</sequence>
<keyword evidence="7 17" id="KW-0275">Fatty acid biosynthesis</keyword>
<comment type="catalytic activity">
    <reaction evidence="14">
        <text>butanoyl-[ACP] + malonyl-[ACP] + H(+) = 3-oxohexanoyl-[ACP] + holo-[ACP] + CO2</text>
        <dbReference type="Rhea" id="RHEA:41820"/>
        <dbReference type="Rhea" id="RHEA-COMP:9623"/>
        <dbReference type="Rhea" id="RHEA-COMP:9628"/>
        <dbReference type="Rhea" id="RHEA-COMP:9629"/>
        <dbReference type="Rhea" id="RHEA-COMP:9685"/>
        <dbReference type="ChEBI" id="CHEBI:15378"/>
        <dbReference type="ChEBI" id="CHEBI:16526"/>
        <dbReference type="ChEBI" id="CHEBI:64479"/>
        <dbReference type="ChEBI" id="CHEBI:78449"/>
        <dbReference type="ChEBI" id="CHEBI:78454"/>
        <dbReference type="ChEBI" id="CHEBI:78456"/>
    </reaction>
    <physiologicalReaction direction="left-to-right" evidence="14">
        <dbReference type="Rhea" id="RHEA:41821"/>
    </physiologicalReaction>
</comment>
<protein>
    <recommendedName>
        <fullName evidence="17">3-oxoacyl-[acyl-carrier-protein] synthase</fullName>
    </recommendedName>
</protein>
<dbReference type="Pfam" id="PF02801">
    <property type="entry name" value="Ketoacyl-synt_C"/>
    <property type="match status" value="1"/>
</dbReference>
<comment type="similarity">
    <text evidence="2 17 19">Belongs to the thiolase-like superfamily. Beta-ketoacyl-ACP synthases family.</text>
</comment>
<keyword evidence="6" id="KW-0443">Lipid metabolism</keyword>
<dbReference type="GO" id="GO:0004315">
    <property type="term" value="F:3-oxoacyl-[acyl-carrier-protein] synthase activity"/>
    <property type="evidence" value="ECO:0007669"/>
    <property type="project" value="UniProtKB-EC"/>
</dbReference>
<evidence type="ECO:0000313" key="21">
    <source>
        <dbReference type="EMBL" id="KAK2169125.1"/>
    </source>
</evidence>
<evidence type="ECO:0000259" key="20">
    <source>
        <dbReference type="PROSITE" id="PS52004"/>
    </source>
</evidence>
<dbReference type="PANTHER" id="PTHR11712">
    <property type="entry name" value="POLYKETIDE SYNTHASE-RELATED"/>
    <property type="match status" value="1"/>
</dbReference>
<evidence type="ECO:0000256" key="18">
    <source>
        <dbReference type="PIRSR" id="PIRSR000447-1"/>
    </source>
</evidence>
<comment type="catalytic activity">
    <reaction evidence="11">
        <text>dodecanoyl-[ACP] + malonyl-[ACP] + H(+) = 3-oxotetradecanoyl-[ACP] + holo-[ACP] + CO2</text>
        <dbReference type="Rhea" id="RHEA:41884"/>
        <dbReference type="Rhea" id="RHEA-COMP:9623"/>
        <dbReference type="Rhea" id="RHEA-COMP:9644"/>
        <dbReference type="Rhea" id="RHEA-COMP:9645"/>
        <dbReference type="Rhea" id="RHEA-COMP:9685"/>
        <dbReference type="ChEBI" id="CHEBI:15378"/>
        <dbReference type="ChEBI" id="CHEBI:16526"/>
        <dbReference type="ChEBI" id="CHEBI:64479"/>
        <dbReference type="ChEBI" id="CHEBI:65264"/>
        <dbReference type="ChEBI" id="CHEBI:78449"/>
        <dbReference type="ChEBI" id="CHEBI:78473"/>
    </reaction>
    <physiologicalReaction direction="left-to-right" evidence="11">
        <dbReference type="Rhea" id="RHEA:41885"/>
    </physiologicalReaction>
</comment>
<dbReference type="InterPro" id="IPR018201">
    <property type="entry name" value="Ketoacyl_synth_AS"/>
</dbReference>
<dbReference type="PROSITE" id="PS52004">
    <property type="entry name" value="KS3_2"/>
    <property type="match status" value="1"/>
</dbReference>
<dbReference type="FunFam" id="3.40.47.10:FF:000024">
    <property type="entry name" value="3-oxoacyl-[acyl-carrier-protein] synthase, mitochondrial"/>
    <property type="match status" value="1"/>
</dbReference>
<dbReference type="PANTHER" id="PTHR11712:SF336">
    <property type="entry name" value="3-OXOACYL-[ACYL-CARRIER-PROTEIN] SYNTHASE, MITOCHONDRIAL"/>
    <property type="match status" value="1"/>
</dbReference>
<evidence type="ECO:0000256" key="6">
    <source>
        <dbReference type="ARBA" id="ARBA00023098"/>
    </source>
</evidence>
<evidence type="ECO:0000256" key="2">
    <source>
        <dbReference type="ARBA" id="ARBA00008467"/>
    </source>
</evidence>
<dbReference type="InterPro" id="IPR014030">
    <property type="entry name" value="Ketoacyl_synth_N"/>
</dbReference>
<name>A0AAD9KE82_9ANNE</name>
<evidence type="ECO:0000256" key="9">
    <source>
        <dbReference type="ARBA" id="ARBA00047394"/>
    </source>
</evidence>
<dbReference type="PROSITE" id="PS00606">
    <property type="entry name" value="KS3_1"/>
    <property type="match status" value="1"/>
</dbReference>
<evidence type="ECO:0000256" key="13">
    <source>
        <dbReference type="ARBA" id="ARBA00049109"/>
    </source>
</evidence>
<dbReference type="Pfam" id="PF00109">
    <property type="entry name" value="ketoacyl-synt"/>
    <property type="match status" value="1"/>
</dbReference>
<comment type="function">
    <text evidence="16">May play a role in the biosynthesis of lipoic acid as well as longer chain fatty acids required for optimal mitochondrial function.</text>
</comment>
<feature type="active site" description="For beta-ketoacyl synthase activity" evidence="18">
    <location>
        <position position="207"/>
    </location>
</feature>
<evidence type="ECO:0000256" key="3">
    <source>
        <dbReference type="ARBA" id="ARBA00022516"/>
    </source>
</evidence>
<evidence type="ECO:0000256" key="17">
    <source>
        <dbReference type="PIRNR" id="PIRNR000447"/>
    </source>
</evidence>
<dbReference type="InterPro" id="IPR000794">
    <property type="entry name" value="Beta-ketoacyl_synthase"/>
</dbReference>
<dbReference type="PIRSF" id="PIRSF000447">
    <property type="entry name" value="KAS_II"/>
    <property type="match status" value="1"/>
</dbReference>
<dbReference type="Gene3D" id="3.40.47.10">
    <property type="match status" value="1"/>
</dbReference>
<comment type="caution">
    <text evidence="21">The sequence shown here is derived from an EMBL/GenBank/DDBJ whole genome shotgun (WGS) entry which is preliminary data.</text>
</comment>
<evidence type="ECO:0000256" key="10">
    <source>
        <dbReference type="ARBA" id="ARBA00047451"/>
    </source>
</evidence>
<evidence type="ECO:0000256" key="14">
    <source>
        <dbReference type="ARBA" id="ARBA00049449"/>
    </source>
</evidence>
<evidence type="ECO:0000256" key="16">
    <source>
        <dbReference type="ARBA" id="ARBA00054575"/>
    </source>
</evidence>
<dbReference type="EMBL" id="JAODUP010000012">
    <property type="protein sequence ID" value="KAK2169125.1"/>
    <property type="molecule type" value="Genomic_DNA"/>
</dbReference>
<dbReference type="GO" id="GO:0005739">
    <property type="term" value="C:mitochondrion"/>
    <property type="evidence" value="ECO:0007669"/>
    <property type="project" value="TreeGrafter"/>
</dbReference>
<evidence type="ECO:0000256" key="19">
    <source>
        <dbReference type="RuleBase" id="RU003694"/>
    </source>
</evidence>
<evidence type="ECO:0000313" key="22">
    <source>
        <dbReference type="Proteomes" id="UP001208570"/>
    </source>
</evidence>
<comment type="pathway">
    <text evidence="1">Lipid metabolism; fatty acid biosynthesis.</text>
</comment>
<dbReference type="NCBIfam" id="TIGR03150">
    <property type="entry name" value="fabF"/>
    <property type="match status" value="1"/>
</dbReference>
<dbReference type="NCBIfam" id="NF005589">
    <property type="entry name" value="PRK07314.1"/>
    <property type="match status" value="1"/>
</dbReference>
<evidence type="ECO:0000256" key="11">
    <source>
        <dbReference type="ARBA" id="ARBA00047578"/>
    </source>
</evidence>
<accession>A0AAD9KE82</accession>
<evidence type="ECO:0000256" key="8">
    <source>
        <dbReference type="ARBA" id="ARBA00023315"/>
    </source>
</evidence>
<comment type="catalytic activity">
    <reaction evidence="13">
        <text>decanoyl-[ACP] + malonyl-[ACP] + H(+) = 3-oxododecanoyl-[ACP] + holo-[ACP] + CO2</text>
        <dbReference type="Rhea" id="RHEA:41868"/>
        <dbReference type="Rhea" id="RHEA-COMP:9623"/>
        <dbReference type="Rhea" id="RHEA-COMP:9640"/>
        <dbReference type="Rhea" id="RHEA-COMP:9641"/>
        <dbReference type="Rhea" id="RHEA-COMP:9685"/>
        <dbReference type="ChEBI" id="CHEBI:15378"/>
        <dbReference type="ChEBI" id="CHEBI:16526"/>
        <dbReference type="ChEBI" id="CHEBI:64479"/>
        <dbReference type="ChEBI" id="CHEBI:78449"/>
        <dbReference type="ChEBI" id="CHEBI:78468"/>
        <dbReference type="ChEBI" id="CHEBI:78469"/>
    </reaction>
    <physiologicalReaction direction="left-to-right" evidence="13">
        <dbReference type="Rhea" id="RHEA:41869"/>
    </physiologicalReaction>
</comment>
<evidence type="ECO:0000256" key="7">
    <source>
        <dbReference type="ARBA" id="ARBA00023160"/>
    </source>
</evidence>
<dbReference type="Proteomes" id="UP001208570">
    <property type="component" value="Unassembled WGS sequence"/>
</dbReference>
<feature type="domain" description="Ketosynthase family 3 (KS3)" evidence="20">
    <location>
        <begin position="39"/>
        <end position="456"/>
    </location>
</feature>
<proteinExistence type="inferred from homology"/>
<keyword evidence="8" id="KW-0012">Acyltransferase</keyword>
<dbReference type="AlphaFoldDB" id="A0AAD9KE82"/>